<feature type="chain" id="PRO_5046903426" evidence="3">
    <location>
        <begin position="34"/>
        <end position="359"/>
    </location>
</feature>
<proteinExistence type="predicted"/>
<comment type="caution">
    <text evidence="4">The sequence shown here is derived from an EMBL/GenBank/DDBJ whole genome shotgun (WGS) entry which is preliminary data.</text>
</comment>
<dbReference type="PANTHER" id="PTHR15462">
    <property type="entry name" value="SERINE PROTEASE"/>
    <property type="match status" value="1"/>
</dbReference>
<organism evidence="4 5">
    <name type="scientific">Kineosporia succinea</name>
    <dbReference type="NCBI Taxonomy" id="84632"/>
    <lineage>
        <taxon>Bacteria</taxon>
        <taxon>Bacillati</taxon>
        <taxon>Actinomycetota</taxon>
        <taxon>Actinomycetes</taxon>
        <taxon>Kineosporiales</taxon>
        <taxon>Kineosporiaceae</taxon>
        <taxon>Kineosporia</taxon>
    </lineage>
</organism>
<gene>
    <name evidence="4" type="ORF">J2S57_006718</name>
</gene>
<evidence type="ECO:0000313" key="5">
    <source>
        <dbReference type="Proteomes" id="UP001235712"/>
    </source>
</evidence>
<feature type="region of interest" description="Disordered" evidence="2">
    <location>
        <begin position="102"/>
        <end position="132"/>
    </location>
</feature>
<accession>A0ABT9PEZ9</accession>
<feature type="region of interest" description="Disordered" evidence="2">
    <location>
        <begin position="27"/>
        <end position="67"/>
    </location>
</feature>
<dbReference type="RefSeq" id="WP_307250287.1">
    <property type="nucleotide sequence ID" value="NZ_JAUSQZ010000001.1"/>
</dbReference>
<sequence>MSTSTAARRWVTGAVLVLAAGTLSLSTSTPASAATTEGPVDEVVSAPAPVFPSRAGERRDQAALDRNGGDRRVLDYWTPERMKNATPVRTPRLPAREAARIGRPAADAGPEVVLSEPVSPEPSPTGRAAPPVTNFSPVNGKIFYRNAKDGKDYICSGSAVNSGSKRVVSTAGHCMHAGPGGTWHQNWVFVPGYKNGSRPYGTFSAKTFQTLSDWVTYGVTPRGLNSDVAFVSTYLNAGGQKLVDAVGGHGIVTGGSEYAFDVSIFGYPGNISSGNVMQACYGSTGPRTDSGYTFSTIYGCNFGGGASGGAWLKSYSNAEGWGYLKTITSWGPVGSTAHSNGPFFGGSVNSLFQAVNADN</sequence>
<evidence type="ECO:0000256" key="1">
    <source>
        <dbReference type="ARBA" id="ARBA00022729"/>
    </source>
</evidence>
<feature type="compositionally biased region" description="Basic and acidic residues" evidence="2">
    <location>
        <begin position="55"/>
        <end position="67"/>
    </location>
</feature>
<dbReference type="SUPFAM" id="SSF50494">
    <property type="entry name" value="Trypsin-like serine proteases"/>
    <property type="match status" value="1"/>
</dbReference>
<feature type="compositionally biased region" description="Low complexity" evidence="2">
    <location>
        <begin position="27"/>
        <end position="36"/>
    </location>
</feature>
<keyword evidence="1 3" id="KW-0732">Signal</keyword>
<dbReference type="InterPro" id="IPR043504">
    <property type="entry name" value="Peptidase_S1_PA_chymotrypsin"/>
</dbReference>
<dbReference type="Proteomes" id="UP001235712">
    <property type="component" value="Unassembled WGS sequence"/>
</dbReference>
<dbReference type="InterPro" id="IPR050966">
    <property type="entry name" value="Glutamyl_endopeptidase"/>
</dbReference>
<evidence type="ECO:0000256" key="3">
    <source>
        <dbReference type="SAM" id="SignalP"/>
    </source>
</evidence>
<dbReference type="PANTHER" id="PTHR15462:SF8">
    <property type="entry name" value="SERINE PROTEASE"/>
    <property type="match status" value="1"/>
</dbReference>
<protein>
    <submittedName>
        <fullName evidence="4">V8-like Glu-specific endopeptidase</fullName>
    </submittedName>
</protein>
<feature type="signal peptide" evidence="3">
    <location>
        <begin position="1"/>
        <end position="33"/>
    </location>
</feature>
<dbReference type="InterPro" id="IPR009003">
    <property type="entry name" value="Peptidase_S1_PA"/>
</dbReference>
<evidence type="ECO:0000313" key="4">
    <source>
        <dbReference type="EMBL" id="MDP9830969.1"/>
    </source>
</evidence>
<evidence type="ECO:0000256" key="2">
    <source>
        <dbReference type="SAM" id="MobiDB-lite"/>
    </source>
</evidence>
<reference evidence="4 5" key="1">
    <citation type="submission" date="2023-07" db="EMBL/GenBank/DDBJ databases">
        <title>Sequencing the genomes of 1000 actinobacteria strains.</title>
        <authorList>
            <person name="Klenk H.-P."/>
        </authorList>
    </citation>
    <scope>NUCLEOTIDE SEQUENCE [LARGE SCALE GENOMIC DNA]</scope>
    <source>
        <strain evidence="4 5">DSM 44388</strain>
    </source>
</reference>
<name>A0ABT9PEZ9_9ACTN</name>
<keyword evidence="5" id="KW-1185">Reference proteome</keyword>
<dbReference type="EMBL" id="JAUSQZ010000001">
    <property type="protein sequence ID" value="MDP9830969.1"/>
    <property type="molecule type" value="Genomic_DNA"/>
</dbReference>
<dbReference type="Gene3D" id="2.40.10.10">
    <property type="entry name" value="Trypsin-like serine proteases"/>
    <property type="match status" value="2"/>
</dbReference>